<dbReference type="AlphaFoldDB" id="A0A9Q0CMB2"/>
<dbReference type="GO" id="GO:0004672">
    <property type="term" value="F:protein kinase activity"/>
    <property type="evidence" value="ECO:0007669"/>
    <property type="project" value="InterPro"/>
</dbReference>
<dbReference type="Pfam" id="PF00069">
    <property type="entry name" value="Pkinase"/>
    <property type="match status" value="1"/>
</dbReference>
<evidence type="ECO:0000256" key="8">
    <source>
        <dbReference type="ARBA" id="ARBA00023170"/>
    </source>
</evidence>
<protein>
    <recommendedName>
        <fullName evidence="12">Protein kinase domain-containing protein</fullName>
    </recommendedName>
</protein>
<evidence type="ECO:0000256" key="9">
    <source>
        <dbReference type="ARBA" id="ARBA00023180"/>
    </source>
</evidence>
<dbReference type="InterPro" id="IPR051564">
    <property type="entry name" value="LRR_receptor-like_kinase"/>
</dbReference>
<evidence type="ECO:0000313" key="14">
    <source>
        <dbReference type="Proteomes" id="UP001151287"/>
    </source>
</evidence>
<dbReference type="PROSITE" id="PS00108">
    <property type="entry name" value="PROTEIN_KINASE_ST"/>
    <property type="match status" value="1"/>
</dbReference>
<feature type="domain" description="Protein kinase" evidence="12">
    <location>
        <begin position="131"/>
        <end position="426"/>
    </location>
</feature>
<dbReference type="GO" id="GO:0005524">
    <property type="term" value="F:ATP binding"/>
    <property type="evidence" value="ECO:0007669"/>
    <property type="project" value="InterPro"/>
</dbReference>
<keyword evidence="4 11" id="KW-0732">Signal</keyword>
<gene>
    <name evidence="13" type="ORF">LUZ63_005144</name>
</gene>
<dbReference type="PANTHER" id="PTHR48055">
    <property type="entry name" value="LEUCINE-RICH REPEAT RECEPTOR PROTEIN KINASE EMS1"/>
    <property type="match status" value="1"/>
</dbReference>
<evidence type="ECO:0000256" key="3">
    <source>
        <dbReference type="ARBA" id="ARBA00022692"/>
    </source>
</evidence>
<accession>A0A9Q0CMB2</accession>
<keyword evidence="6 10" id="KW-1133">Transmembrane helix</keyword>
<evidence type="ECO:0000256" key="4">
    <source>
        <dbReference type="ARBA" id="ARBA00022729"/>
    </source>
</evidence>
<dbReference type="Proteomes" id="UP001151287">
    <property type="component" value="Unassembled WGS sequence"/>
</dbReference>
<sequence length="426" mass="47478">MASLPFVLLLPLLFLLAPSTSARPIQPSSTSTTENQIASRRVLLHDVTAASATHFMSHPLWVGATISFAAGFFLGTIFYAIYRHFGTCNLRAFIKNRLHPEPAYAPTIFTPLLLSPDNLSFVDDLCHGHLPAPLQVIGRGGCGEVYRADLISTDRTVPVAIKKVVYPPSLGATQLFDEESNFVDHRMRQIRSEIKTVGRMRHPNLVRLLAHVPQPGSHYLIYEYMPHGSLHDVLIHGSPELDWPRRYKIVLGIAAGLEYLHMTHRPKVIHRDLKPGNILLDKDLNARIGDFGLAKLVQLDTVSGAISSNHVAGTLGYIAPEYYQTLSCTEKCDIYSFGVLLLVLVTGKFPSNEFFQMTDEMCIVGWVRTVMQSDNPMVVIDPKLFGGGLEEKILLVTKIACFCTYDDPNERPNSRDLRYMLAQIGL</sequence>
<dbReference type="SUPFAM" id="SSF56112">
    <property type="entry name" value="Protein kinase-like (PK-like)"/>
    <property type="match status" value="1"/>
</dbReference>
<dbReference type="GO" id="GO:0016020">
    <property type="term" value="C:membrane"/>
    <property type="evidence" value="ECO:0007669"/>
    <property type="project" value="UniProtKB-SubCell"/>
</dbReference>
<keyword evidence="5" id="KW-0677">Repeat</keyword>
<proteinExistence type="predicted"/>
<evidence type="ECO:0000256" key="10">
    <source>
        <dbReference type="SAM" id="Phobius"/>
    </source>
</evidence>
<keyword evidence="2" id="KW-0433">Leucine-rich repeat</keyword>
<evidence type="ECO:0000256" key="1">
    <source>
        <dbReference type="ARBA" id="ARBA00004167"/>
    </source>
</evidence>
<feature type="transmembrane region" description="Helical" evidence="10">
    <location>
        <begin position="60"/>
        <end position="82"/>
    </location>
</feature>
<evidence type="ECO:0000256" key="2">
    <source>
        <dbReference type="ARBA" id="ARBA00022614"/>
    </source>
</evidence>
<keyword evidence="9" id="KW-0325">Glycoprotein</keyword>
<name>A0A9Q0CMB2_9POAL</name>
<evidence type="ECO:0000256" key="7">
    <source>
        <dbReference type="ARBA" id="ARBA00023136"/>
    </source>
</evidence>
<dbReference type="EMBL" id="JAMQYH010000002">
    <property type="protein sequence ID" value="KAJ1696632.1"/>
    <property type="molecule type" value="Genomic_DNA"/>
</dbReference>
<keyword evidence="3 10" id="KW-0812">Transmembrane</keyword>
<evidence type="ECO:0000259" key="12">
    <source>
        <dbReference type="PROSITE" id="PS50011"/>
    </source>
</evidence>
<dbReference type="SMART" id="SM00220">
    <property type="entry name" value="S_TKc"/>
    <property type="match status" value="1"/>
</dbReference>
<evidence type="ECO:0000256" key="6">
    <source>
        <dbReference type="ARBA" id="ARBA00022989"/>
    </source>
</evidence>
<comment type="subcellular location">
    <subcellularLocation>
        <location evidence="1">Membrane</location>
        <topology evidence="1">Single-pass membrane protein</topology>
    </subcellularLocation>
</comment>
<evidence type="ECO:0000256" key="11">
    <source>
        <dbReference type="SAM" id="SignalP"/>
    </source>
</evidence>
<dbReference type="InterPro" id="IPR000719">
    <property type="entry name" value="Prot_kinase_dom"/>
</dbReference>
<evidence type="ECO:0000256" key="5">
    <source>
        <dbReference type="ARBA" id="ARBA00022737"/>
    </source>
</evidence>
<dbReference type="Gene3D" id="1.10.510.10">
    <property type="entry name" value="Transferase(Phosphotransferase) domain 1"/>
    <property type="match status" value="1"/>
</dbReference>
<feature type="chain" id="PRO_5040405613" description="Protein kinase domain-containing protein" evidence="11">
    <location>
        <begin position="23"/>
        <end position="426"/>
    </location>
</feature>
<dbReference type="OrthoDB" id="601368at2759"/>
<dbReference type="InterPro" id="IPR008271">
    <property type="entry name" value="Ser/Thr_kinase_AS"/>
</dbReference>
<dbReference type="PROSITE" id="PS50011">
    <property type="entry name" value="PROTEIN_KINASE_DOM"/>
    <property type="match status" value="1"/>
</dbReference>
<dbReference type="Gene3D" id="3.30.200.20">
    <property type="entry name" value="Phosphorylase Kinase, domain 1"/>
    <property type="match status" value="1"/>
</dbReference>
<feature type="signal peptide" evidence="11">
    <location>
        <begin position="1"/>
        <end position="22"/>
    </location>
</feature>
<keyword evidence="8" id="KW-0675">Receptor</keyword>
<reference evidence="13" key="1">
    <citation type="journal article" date="2022" name="Cell">
        <title>Repeat-based holocentromeres influence genome architecture and karyotype evolution.</title>
        <authorList>
            <person name="Hofstatter P.G."/>
            <person name="Thangavel G."/>
            <person name="Lux T."/>
            <person name="Neumann P."/>
            <person name="Vondrak T."/>
            <person name="Novak P."/>
            <person name="Zhang M."/>
            <person name="Costa L."/>
            <person name="Castellani M."/>
            <person name="Scott A."/>
            <person name="Toegelov H."/>
            <person name="Fuchs J."/>
            <person name="Mata-Sucre Y."/>
            <person name="Dias Y."/>
            <person name="Vanzela A.L.L."/>
            <person name="Huettel B."/>
            <person name="Almeida C.C.S."/>
            <person name="Simkova H."/>
            <person name="Souza G."/>
            <person name="Pedrosa-Harand A."/>
            <person name="Macas J."/>
            <person name="Mayer K.F.X."/>
            <person name="Houben A."/>
            <person name="Marques A."/>
        </authorList>
    </citation>
    <scope>NUCLEOTIDE SEQUENCE</scope>
    <source>
        <strain evidence="13">RhyBre1mFocal</strain>
    </source>
</reference>
<comment type="caution">
    <text evidence="13">The sequence shown here is derived from an EMBL/GenBank/DDBJ whole genome shotgun (WGS) entry which is preliminary data.</text>
</comment>
<dbReference type="InterPro" id="IPR011009">
    <property type="entry name" value="Kinase-like_dom_sf"/>
</dbReference>
<evidence type="ECO:0000313" key="13">
    <source>
        <dbReference type="EMBL" id="KAJ1696632.1"/>
    </source>
</evidence>
<dbReference type="FunFam" id="1.10.510.10:FF:000479">
    <property type="entry name" value="Leucine-rich repeat receptor-like protein kinase"/>
    <property type="match status" value="1"/>
</dbReference>
<keyword evidence="7 10" id="KW-0472">Membrane</keyword>
<dbReference type="PANTHER" id="PTHR48055:SF22">
    <property type="entry name" value="LEUCINE-RICH REPEAT RECEPTOR-LIKE SERINE_THREONINE_TYROSINE-PROTEIN KINASE SOBIR1"/>
    <property type="match status" value="1"/>
</dbReference>
<keyword evidence="14" id="KW-1185">Reference proteome</keyword>
<organism evidence="13 14">
    <name type="scientific">Rhynchospora breviuscula</name>
    <dbReference type="NCBI Taxonomy" id="2022672"/>
    <lineage>
        <taxon>Eukaryota</taxon>
        <taxon>Viridiplantae</taxon>
        <taxon>Streptophyta</taxon>
        <taxon>Embryophyta</taxon>
        <taxon>Tracheophyta</taxon>
        <taxon>Spermatophyta</taxon>
        <taxon>Magnoliopsida</taxon>
        <taxon>Liliopsida</taxon>
        <taxon>Poales</taxon>
        <taxon>Cyperaceae</taxon>
        <taxon>Cyperoideae</taxon>
        <taxon>Rhynchosporeae</taxon>
        <taxon>Rhynchospora</taxon>
    </lineage>
</organism>